<keyword evidence="2" id="KW-1185">Reference proteome</keyword>
<dbReference type="Proteomes" id="UP000829194">
    <property type="component" value="Chromosome"/>
</dbReference>
<dbReference type="RefSeq" id="WP_222837590.1">
    <property type="nucleotide sequence ID" value="NZ_CP011131.1"/>
</dbReference>
<evidence type="ECO:0000313" key="1">
    <source>
        <dbReference type="EMBL" id="UNP31396.1"/>
    </source>
</evidence>
<dbReference type="InterPro" id="IPR025630">
    <property type="entry name" value="DUF4288"/>
</dbReference>
<sequence length="125" mass="14128">MIDAKNTSPVGWYVGSYLLRFIELESKGNDEPGAEFTFWENTVIVKARDLDEAYDKVMVIASGETNPYRGGPDGVPVQWVCEGVTDLLPIYEPLEDGAEIMWEEHESAGLSQMRQRVRGRGEFLR</sequence>
<proteinExistence type="predicted"/>
<dbReference type="Pfam" id="PF14119">
    <property type="entry name" value="DUF4288"/>
    <property type="match status" value="1"/>
</dbReference>
<gene>
    <name evidence="1" type="ORF">MOV92_09215</name>
</gene>
<evidence type="ECO:0000313" key="2">
    <source>
        <dbReference type="Proteomes" id="UP000829194"/>
    </source>
</evidence>
<dbReference type="EMBL" id="CP093547">
    <property type="protein sequence ID" value="UNP31396.1"/>
    <property type="molecule type" value="Genomic_DNA"/>
</dbReference>
<protein>
    <submittedName>
        <fullName evidence="1">DUF4288 domain-containing protein</fullName>
    </submittedName>
</protein>
<organism evidence="1 2">
    <name type="scientific">Lysobacter gummosus</name>
    <dbReference type="NCBI Taxonomy" id="262324"/>
    <lineage>
        <taxon>Bacteria</taxon>
        <taxon>Pseudomonadati</taxon>
        <taxon>Pseudomonadota</taxon>
        <taxon>Gammaproteobacteria</taxon>
        <taxon>Lysobacterales</taxon>
        <taxon>Lysobacteraceae</taxon>
        <taxon>Lysobacter</taxon>
    </lineage>
</organism>
<name>A0ABY3XID7_9GAMM</name>
<accession>A0ABY3XID7</accession>
<reference evidence="1 2" key="1">
    <citation type="submission" date="2022-03" db="EMBL/GenBank/DDBJ databases">
        <title>Complete genome sequence of Lysobacter capsici VKM B-2533 and Lysobacter gummosus 10.1.1, promising sources of lytic agents.</title>
        <authorList>
            <person name="Tarlachkov S.V."/>
            <person name="Kudryakova I.V."/>
            <person name="Afoshin A.S."/>
            <person name="Leontyevskaya E.A."/>
            <person name="Leontyevskaya N.V."/>
        </authorList>
    </citation>
    <scope>NUCLEOTIDE SEQUENCE [LARGE SCALE GENOMIC DNA]</scope>
    <source>
        <strain evidence="1 2">10.1.1</strain>
    </source>
</reference>